<dbReference type="CDD" id="cd04301">
    <property type="entry name" value="NAT_SF"/>
    <property type="match status" value="1"/>
</dbReference>
<dbReference type="GO" id="GO:0016747">
    <property type="term" value="F:acyltransferase activity, transferring groups other than amino-acyl groups"/>
    <property type="evidence" value="ECO:0007669"/>
    <property type="project" value="InterPro"/>
</dbReference>
<evidence type="ECO:0000313" key="3">
    <source>
        <dbReference type="Proteomes" id="UP000051888"/>
    </source>
</evidence>
<dbReference type="OrthoDB" id="9775804at2"/>
<protein>
    <recommendedName>
        <fullName evidence="1">N-acetyltransferase domain-containing protein</fullName>
    </recommendedName>
</protein>
<gene>
    <name evidence="2" type="ORF">AN964_16345</name>
</gene>
<dbReference type="InterPro" id="IPR016181">
    <property type="entry name" value="Acyl_CoA_acyltransferase"/>
</dbReference>
<dbReference type="PANTHER" id="PTHR43233">
    <property type="entry name" value="FAMILY N-ACETYLTRANSFERASE, PUTATIVE (AFU_ORTHOLOGUE AFUA_6G03350)-RELATED"/>
    <property type="match status" value="1"/>
</dbReference>
<name>A0A0Q3WZA8_9BACI</name>
<keyword evidence="3" id="KW-1185">Reference proteome</keyword>
<reference evidence="2 3" key="1">
    <citation type="submission" date="2015-09" db="EMBL/GenBank/DDBJ databases">
        <title>Genome sequencing project for genomic taxonomy and phylogenomics of Bacillus-like bacteria.</title>
        <authorList>
            <person name="Liu B."/>
            <person name="Wang J."/>
            <person name="Zhu Y."/>
            <person name="Liu G."/>
            <person name="Chen Q."/>
            <person name="Chen Z."/>
            <person name="Lan J."/>
            <person name="Che J."/>
            <person name="Ge C."/>
            <person name="Shi H."/>
            <person name="Pan Z."/>
            <person name="Liu X."/>
        </authorList>
    </citation>
    <scope>NUCLEOTIDE SEQUENCE [LARGE SCALE GENOMIC DNA]</scope>
    <source>
        <strain evidence="2 3">LMG 18435</strain>
    </source>
</reference>
<dbReference type="Proteomes" id="UP000051888">
    <property type="component" value="Unassembled WGS sequence"/>
</dbReference>
<organism evidence="2 3">
    <name type="scientific">Heyndrickxia shackletonii</name>
    <dbReference type="NCBI Taxonomy" id="157838"/>
    <lineage>
        <taxon>Bacteria</taxon>
        <taxon>Bacillati</taxon>
        <taxon>Bacillota</taxon>
        <taxon>Bacilli</taxon>
        <taxon>Bacillales</taxon>
        <taxon>Bacillaceae</taxon>
        <taxon>Heyndrickxia</taxon>
    </lineage>
</organism>
<dbReference type="AlphaFoldDB" id="A0A0Q3WZA8"/>
<dbReference type="InterPro" id="IPR053144">
    <property type="entry name" value="Acetyltransferase_Butenolide"/>
</dbReference>
<comment type="caution">
    <text evidence="2">The sequence shown here is derived from an EMBL/GenBank/DDBJ whole genome shotgun (WGS) entry which is preliminary data.</text>
</comment>
<dbReference type="PROSITE" id="PS51186">
    <property type="entry name" value="GNAT"/>
    <property type="match status" value="1"/>
</dbReference>
<dbReference type="InterPro" id="IPR000182">
    <property type="entry name" value="GNAT_dom"/>
</dbReference>
<evidence type="ECO:0000259" key="1">
    <source>
        <dbReference type="PROSITE" id="PS51186"/>
    </source>
</evidence>
<dbReference type="EMBL" id="LJJC01000004">
    <property type="protein sequence ID" value="KQL54916.1"/>
    <property type="molecule type" value="Genomic_DNA"/>
</dbReference>
<sequence length="141" mass="17070">MFKIECEFIEKLTQNQIIDLHHLFQLEWWTKGRNLNDVKRMVDNSDIIVAYCLPETNELIAFARVLTDYVYKALIFDVMVKESYRKKDLGRRLVDKIMKHPLLKDVKHFELYCKLEMLPFYRKWGFTEGIGEVVFIRKENY</sequence>
<feature type="domain" description="N-acetyltransferase" evidence="1">
    <location>
        <begin position="7"/>
        <end position="141"/>
    </location>
</feature>
<dbReference type="Gene3D" id="3.40.630.30">
    <property type="match status" value="1"/>
</dbReference>
<dbReference type="PANTHER" id="PTHR43233:SF1">
    <property type="entry name" value="FAMILY N-ACETYLTRANSFERASE, PUTATIVE (AFU_ORTHOLOGUE AFUA_6G03350)-RELATED"/>
    <property type="match status" value="1"/>
</dbReference>
<dbReference type="SUPFAM" id="SSF55729">
    <property type="entry name" value="Acyl-CoA N-acyltransferases (Nat)"/>
    <property type="match status" value="1"/>
</dbReference>
<dbReference type="Pfam" id="PF00583">
    <property type="entry name" value="Acetyltransf_1"/>
    <property type="match status" value="1"/>
</dbReference>
<evidence type="ECO:0000313" key="2">
    <source>
        <dbReference type="EMBL" id="KQL54916.1"/>
    </source>
</evidence>
<dbReference type="PATRIC" id="fig|157838.3.peg.3616"/>
<proteinExistence type="predicted"/>
<accession>A0A0Q3WZA8</accession>
<dbReference type="STRING" id="157838.AN964_16345"/>
<dbReference type="RefSeq" id="WP_083489378.1">
    <property type="nucleotide sequence ID" value="NZ_JAAIWL010000010.1"/>
</dbReference>